<dbReference type="EMBL" id="JAFFHA010000007">
    <property type="protein sequence ID" value="KAK4652910.1"/>
    <property type="molecule type" value="Genomic_DNA"/>
</dbReference>
<evidence type="ECO:0000313" key="2">
    <source>
        <dbReference type="Proteomes" id="UP001323405"/>
    </source>
</evidence>
<accession>A0ABR0GAX1</accession>
<comment type="caution">
    <text evidence="1">The sequence shown here is derived from an EMBL/GenBank/DDBJ whole genome shotgun (WGS) entry which is preliminary data.</text>
</comment>
<dbReference type="Proteomes" id="UP001323405">
    <property type="component" value="Unassembled WGS sequence"/>
</dbReference>
<dbReference type="GeneID" id="87903586"/>
<sequence length="105" mass="12396">MPRVLQISLDSDDEDAGLVSAAQLIQRFESNPILEFVPVSKKAQEAAQRDWQKFEWWYRTIPYQDYSMTTAWMDFCENKDKPKSLIRAFLYEHILQVTTKAPGHW</sequence>
<dbReference type="RefSeq" id="XP_062741885.1">
    <property type="nucleotide sequence ID" value="XM_062883867.1"/>
</dbReference>
<proteinExistence type="predicted"/>
<keyword evidence="2" id="KW-1185">Reference proteome</keyword>
<protein>
    <submittedName>
        <fullName evidence="1">Uncharacterized protein</fullName>
    </submittedName>
</protein>
<reference evidence="1 2" key="1">
    <citation type="journal article" date="2023" name="bioRxiv">
        <title>High-quality genome assemblies of four members of thePodospora anserinaspecies complex.</title>
        <authorList>
            <person name="Ament-Velasquez S.L."/>
            <person name="Vogan A.A."/>
            <person name="Wallerman O."/>
            <person name="Hartmann F."/>
            <person name="Gautier V."/>
            <person name="Silar P."/>
            <person name="Giraud T."/>
            <person name="Johannesson H."/>
        </authorList>
    </citation>
    <scope>NUCLEOTIDE SEQUENCE [LARGE SCALE GENOMIC DNA]</scope>
    <source>
        <strain evidence="1 2">CBS 415.72m</strain>
    </source>
</reference>
<gene>
    <name evidence="1" type="ORF">QC762_0078100</name>
</gene>
<name>A0ABR0GAX1_9PEZI</name>
<organism evidence="1 2">
    <name type="scientific">Podospora pseudocomata</name>
    <dbReference type="NCBI Taxonomy" id="2093779"/>
    <lineage>
        <taxon>Eukaryota</taxon>
        <taxon>Fungi</taxon>
        <taxon>Dikarya</taxon>
        <taxon>Ascomycota</taxon>
        <taxon>Pezizomycotina</taxon>
        <taxon>Sordariomycetes</taxon>
        <taxon>Sordariomycetidae</taxon>
        <taxon>Sordariales</taxon>
        <taxon>Podosporaceae</taxon>
        <taxon>Podospora</taxon>
    </lineage>
</organism>
<evidence type="ECO:0000313" key="1">
    <source>
        <dbReference type="EMBL" id="KAK4652910.1"/>
    </source>
</evidence>